<dbReference type="SUPFAM" id="SSF56112">
    <property type="entry name" value="Protein kinase-like (PK-like)"/>
    <property type="match status" value="1"/>
</dbReference>
<sequence length="277" mass="31416">MQNDVYLWTRDQADDVVIKLYMKKDRRRLEREWSALNLLADHGLDTVPAPLWLDTADEEPAIGMTRLHGEPVLDAEDQLGAVRELAWTTAQLQQVPLTGLLAELPRIDTGEHYVLRLTQEWPRLLASQPGDLFTPAMHQLLAHWRDSPDAELVAADGLGGPRVFSRGDSNLLNWMITDQGRAACVDFEYAGYSSVAFDAADHIEHISARAVPDHIWSALLPDLGITRTNRAQFAASQRICALRWLAVLWKRRDTRREEFAVQLDRVRLLYGSSNPYN</sequence>
<keyword evidence="3" id="KW-1185">Reference proteome</keyword>
<evidence type="ECO:0000313" key="2">
    <source>
        <dbReference type="EMBL" id="MBT0774193.1"/>
    </source>
</evidence>
<dbReference type="InterPro" id="IPR011009">
    <property type="entry name" value="Kinase-like_dom_sf"/>
</dbReference>
<feature type="domain" description="Aminoglycoside phosphotransferase" evidence="1">
    <location>
        <begin position="3"/>
        <end position="208"/>
    </location>
</feature>
<protein>
    <submittedName>
        <fullName evidence="2">Aminoglycoside phosphotransferase family protein</fullName>
    </submittedName>
</protein>
<evidence type="ECO:0000313" key="3">
    <source>
        <dbReference type="Proteomes" id="UP001197247"/>
    </source>
</evidence>
<dbReference type="Gene3D" id="3.90.1200.10">
    <property type="match status" value="1"/>
</dbReference>
<dbReference type="Pfam" id="PF01636">
    <property type="entry name" value="APH"/>
    <property type="match status" value="1"/>
</dbReference>
<accession>A0ABS5TTR3</accession>
<dbReference type="InterPro" id="IPR002575">
    <property type="entry name" value="Aminoglycoside_PTrfase"/>
</dbReference>
<comment type="caution">
    <text evidence="2">The sequence shown here is derived from an EMBL/GenBank/DDBJ whole genome shotgun (WGS) entry which is preliminary data.</text>
</comment>
<reference evidence="2 3" key="1">
    <citation type="submission" date="2021-05" db="EMBL/GenBank/DDBJ databases">
        <title>Kineosporia and Streptomyces sp. nov. two new marine actinobacteria isolated from Coral.</title>
        <authorList>
            <person name="Buangrab K."/>
            <person name="Sutthacheep M."/>
            <person name="Yeemin T."/>
            <person name="Harunari E."/>
            <person name="Igarashi Y."/>
            <person name="Kanchanasin P."/>
            <person name="Tanasupawat S."/>
            <person name="Phongsopitanun W."/>
        </authorList>
    </citation>
    <scope>NUCLEOTIDE SEQUENCE [LARGE SCALE GENOMIC DNA]</scope>
    <source>
        <strain evidence="2 3">J2-2</strain>
    </source>
</reference>
<gene>
    <name evidence="2" type="ORF">KIH74_34935</name>
</gene>
<dbReference type="Proteomes" id="UP001197247">
    <property type="component" value="Unassembled WGS sequence"/>
</dbReference>
<organism evidence="2 3">
    <name type="scientific">Kineosporia corallincola</name>
    <dbReference type="NCBI Taxonomy" id="2835133"/>
    <lineage>
        <taxon>Bacteria</taxon>
        <taxon>Bacillati</taxon>
        <taxon>Actinomycetota</taxon>
        <taxon>Actinomycetes</taxon>
        <taxon>Kineosporiales</taxon>
        <taxon>Kineosporiaceae</taxon>
        <taxon>Kineosporia</taxon>
    </lineage>
</organism>
<name>A0ABS5TTR3_9ACTN</name>
<evidence type="ECO:0000259" key="1">
    <source>
        <dbReference type="Pfam" id="PF01636"/>
    </source>
</evidence>
<proteinExistence type="predicted"/>
<dbReference type="EMBL" id="JAHBAY010000025">
    <property type="protein sequence ID" value="MBT0774193.1"/>
    <property type="molecule type" value="Genomic_DNA"/>
</dbReference>